<dbReference type="CDD" id="cd02209">
    <property type="entry name" value="cupin_XRE_C"/>
    <property type="match status" value="1"/>
</dbReference>
<feature type="domain" description="Cupin type-2" evidence="1">
    <location>
        <begin position="61"/>
        <end position="108"/>
    </location>
</feature>
<reference evidence="2 3" key="1">
    <citation type="submission" date="2023-03" db="EMBL/GenBank/DDBJ databases">
        <title>Achromobacter spanius LIG8.</title>
        <authorList>
            <person name="Shrestha S."/>
        </authorList>
    </citation>
    <scope>NUCLEOTIDE SEQUENCE [LARGE SCALE GENOMIC DNA]</scope>
    <source>
        <strain evidence="2 3">LIG8</strain>
    </source>
</reference>
<organism evidence="2 3">
    <name type="scientific">Achromobacter spanius</name>
    <dbReference type="NCBI Taxonomy" id="217203"/>
    <lineage>
        <taxon>Bacteria</taxon>
        <taxon>Pseudomonadati</taxon>
        <taxon>Pseudomonadota</taxon>
        <taxon>Betaproteobacteria</taxon>
        <taxon>Burkholderiales</taxon>
        <taxon>Alcaligenaceae</taxon>
        <taxon>Achromobacter</taxon>
    </lineage>
</organism>
<protein>
    <submittedName>
        <fullName evidence="2">Cupin domain-containing protein</fullName>
    </submittedName>
</protein>
<dbReference type="EMBL" id="CP121261">
    <property type="protein sequence ID" value="WFP05827.1"/>
    <property type="molecule type" value="Genomic_DNA"/>
</dbReference>
<evidence type="ECO:0000259" key="1">
    <source>
        <dbReference type="Pfam" id="PF07883"/>
    </source>
</evidence>
<sequence length="113" mass="12792">MNSPRYDAVSFSTERAAWTTWSKPGADGRVKTFYSNGKRLRLLELPPGFDEEKWCLVGHQGYVFEGRFTIIFEDGTFDCQPGDAFSIPDGVRHRSRGSMDGPTRVFVVDNHQS</sequence>
<dbReference type="SUPFAM" id="SSF51182">
    <property type="entry name" value="RmlC-like cupins"/>
    <property type="match status" value="1"/>
</dbReference>
<dbReference type="Gene3D" id="2.60.120.10">
    <property type="entry name" value="Jelly Rolls"/>
    <property type="match status" value="1"/>
</dbReference>
<dbReference type="Pfam" id="PF07883">
    <property type="entry name" value="Cupin_2"/>
    <property type="match status" value="1"/>
</dbReference>
<gene>
    <name evidence="2" type="ORF">P8T11_15945</name>
</gene>
<dbReference type="Proteomes" id="UP001214170">
    <property type="component" value="Chromosome"/>
</dbReference>
<proteinExistence type="predicted"/>
<dbReference type="InterPro" id="IPR014710">
    <property type="entry name" value="RmlC-like_jellyroll"/>
</dbReference>
<dbReference type="RefSeq" id="WP_268081042.1">
    <property type="nucleotide sequence ID" value="NZ_CP106885.1"/>
</dbReference>
<evidence type="ECO:0000313" key="3">
    <source>
        <dbReference type="Proteomes" id="UP001214170"/>
    </source>
</evidence>
<accession>A0ABY8GMD2</accession>
<evidence type="ECO:0000313" key="2">
    <source>
        <dbReference type="EMBL" id="WFP05827.1"/>
    </source>
</evidence>
<keyword evidence="3" id="KW-1185">Reference proteome</keyword>
<dbReference type="InterPro" id="IPR013096">
    <property type="entry name" value="Cupin_2"/>
</dbReference>
<dbReference type="InterPro" id="IPR011051">
    <property type="entry name" value="RmlC_Cupin_sf"/>
</dbReference>
<name>A0ABY8GMD2_9BURK</name>